<reference evidence="1" key="1">
    <citation type="submission" date="2021-11" db="EMBL/GenBank/DDBJ databases">
        <title>Description of a new species Pelosinus isolated from the bottom sediments of Lake Baikal.</title>
        <authorList>
            <person name="Zakharyuk A."/>
        </authorList>
    </citation>
    <scope>NUCLEOTIDE SEQUENCE</scope>
    <source>
        <strain evidence="1">Bkl1</strain>
    </source>
</reference>
<protein>
    <submittedName>
        <fullName evidence="1">Uncharacterized protein</fullName>
    </submittedName>
</protein>
<evidence type="ECO:0000313" key="2">
    <source>
        <dbReference type="Proteomes" id="UP001165492"/>
    </source>
</evidence>
<name>A0ABS8HX85_9FIRM</name>
<dbReference type="Proteomes" id="UP001165492">
    <property type="component" value="Unassembled WGS sequence"/>
</dbReference>
<evidence type="ECO:0000313" key="1">
    <source>
        <dbReference type="EMBL" id="MCC5467577.1"/>
    </source>
</evidence>
<dbReference type="EMBL" id="JAJHJB010000036">
    <property type="protein sequence ID" value="MCC5467577.1"/>
    <property type="molecule type" value="Genomic_DNA"/>
</dbReference>
<dbReference type="RefSeq" id="WP_229536548.1">
    <property type="nucleotide sequence ID" value="NZ_JAJHJB010000036.1"/>
</dbReference>
<sequence length="113" mass="12676">MSRTVESEDTRVAKRMKEEQSKILCQSMVDCIVYQVEEYMKHGFTIVGVIGINGSPTCGINTTWADDQEFEGRGIFIEILEKALKDRGIFINMVGITARDSQHAVAALEKFIS</sequence>
<comment type="caution">
    <text evidence="1">The sequence shown here is derived from an EMBL/GenBank/DDBJ whole genome shotgun (WGS) entry which is preliminary data.</text>
</comment>
<gene>
    <name evidence="1" type="ORF">LMF89_19775</name>
</gene>
<proteinExistence type="predicted"/>
<organism evidence="1 2">
    <name type="scientific">Pelosinus baikalensis</name>
    <dbReference type="NCBI Taxonomy" id="2892015"/>
    <lineage>
        <taxon>Bacteria</taxon>
        <taxon>Bacillati</taxon>
        <taxon>Bacillota</taxon>
        <taxon>Negativicutes</taxon>
        <taxon>Selenomonadales</taxon>
        <taxon>Sporomusaceae</taxon>
        <taxon>Pelosinus</taxon>
    </lineage>
</organism>
<accession>A0ABS8HX85</accession>
<keyword evidence="2" id="KW-1185">Reference proteome</keyword>